<dbReference type="InterPro" id="IPR025997">
    <property type="entry name" value="SBP_2_dom"/>
</dbReference>
<evidence type="ECO:0000256" key="3">
    <source>
        <dbReference type="SAM" id="SignalP"/>
    </source>
</evidence>
<feature type="signal peptide" evidence="3">
    <location>
        <begin position="1"/>
        <end position="26"/>
    </location>
</feature>
<dbReference type="Proteomes" id="UP001555786">
    <property type="component" value="Unassembled WGS sequence"/>
</dbReference>
<evidence type="ECO:0000256" key="2">
    <source>
        <dbReference type="ARBA" id="ARBA00007639"/>
    </source>
</evidence>
<dbReference type="EMBL" id="JBFNQD010000005">
    <property type="protein sequence ID" value="MEW9307398.1"/>
    <property type="molecule type" value="Genomic_DNA"/>
</dbReference>
<accession>A0ABV3PP28</accession>
<feature type="chain" id="PRO_5046082944" evidence="3">
    <location>
        <begin position="27"/>
        <end position="336"/>
    </location>
</feature>
<organism evidence="5 6">
    <name type="scientific">Labrys neptuniae</name>
    <dbReference type="NCBI Taxonomy" id="376174"/>
    <lineage>
        <taxon>Bacteria</taxon>
        <taxon>Pseudomonadati</taxon>
        <taxon>Pseudomonadota</taxon>
        <taxon>Alphaproteobacteria</taxon>
        <taxon>Hyphomicrobiales</taxon>
        <taxon>Xanthobacteraceae</taxon>
        <taxon>Labrys</taxon>
    </lineage>
</organism>
<evidence type="ECO:0000313" key="6">
    <source>
        <dbReference type="Proteomes" id="UP001555786"/>
    </source>
</evidence>
<name>A0ABV3PP28_9HYPH</name>
<dbReference type="InterPro" id="IPR050555">
    <property type="entry name" value="Bact_Solute-Bind_Prot2"/>
</dbReference>
<dbReference type="Pfam" id="PF13407">
    <property type="entry name" value="Peripla_BP_4"/>
    <property type="match status" value="1"/>
</dbReference>
<dbReference type="PANTHER" id="PTHR30036:SF8">
    <property type="entry name" value="ABC-TYPE SUGAR TRANSPORT SYSTEM PERIPLASMIC COMPONENT-LIKE PROTEIN"/>
    <property type="match status" value="1"/>
</dbReference>
<dbReference type="SUPFAM" id="SSF53822">
    <property type="entry name" value="Periplasmic binding protein-like I"/>
    <property type="match status" value="1"/>
</dbReference>
<comment type="caution">
    <text evidence="5">The sequence shown here is derived from an EMBL/GenBank/DDBJ whole genome shotgun (WGS) entry which is preliminary data.</text>
</comment>
<evidence type="ECO:0000259" key="4">
    <source>
        <dbReference type="Pfam" id="PF13407"/>
    </source>
</evidence>
<protein>
    <submittedName>
        <fullName evidence="5">Rhamnose ABC transporter substrate-binding protein</fullName>
    </submittedName>
</protein>
<evidence type="ECO:0000313" key="5">
    <source>
        <dbReference type="EMBL" id="MEW9307398.1"/>
    </source>
</evidence>
<sequence>MKKATRTHLILTTAVMLGALAAPAFAAEKCAKEPVTVGFLPKLDTDPYFQVARTGAEEAQKEIGGKVIQQAPSQATAEAQIEFINNLVSQKVDVIAISGNDANAVAPALKRAAKQGVRIVSYDSDVSEAARSLFFNQAKGDSLAEMMLESMGQMIGYEGDFAILSSTPTATNQNAWIDFIKNKMKEPKFAKMKLVQIAYGQESEQVNQQQALALVQAFPNLKGIIIPAGIGLPAAARALDQAGSLGKVKLTGLAPATLIKKYIQNGSVQDIWWNVKDLGYLTYYGAQQLAQCKIAGKPGDKFKAGRLGDYTVGEKGEVVLGPAKIVTPANVEEFKF</sequence>
<feature type="domain" description="Periplasmic binding protein" evidence="4">
    <location>
        <begin position="37"/>
        <end position="291"/>
    </location>
</feature>
<keyword evidence="3" id="KW-0732">Signal</keyword>
<comment type="subcellular location">
    <subcellularLocation>
        <location evidence="1">Periplasm</location>
    </subcellularLocation>
</comment>
<keyword evidence="6" id="KW-1185">Reference proteome</keyword>
<dbReference type="CDD" id="cd20000">
    <property type="entry name" value="PBP1_ABC_rhamnose"/>
    <property type="match status" value="1"/>
</dbReference>
<dbReference type="PANTHER" id="PTHR30036">
    <property type="entry name" value="D-XYLOSE-BINDING PERIPLASMIC PROTEIN"/>
    <property type="match status" value="1"/>
</dbReference>
<comment type="similarity">
    <text evidence="2">Belongs to the bacterial solute-binding protein 2 family.</text>
</comment>
<dbReference type="InterPro" id="IPR028082">
    <property type="entry name" value="Peripla_BP_I"/>
</dbReference>
<dbReference type="Gene3D" id="3.40.50.2300">
    <property type="match status" value="2"/>
</dbReference>
<proteinExistence type="inferred from homology"/>
<gene>
    <name evidence="5" type="ORF">ABXS05_17735</name>
</gene>
<evidence type="ECO:0000256" key="1">
    <source>
        <dbReference type="ARBA" id="ARBA00004418"/>
    </source>
</evidence>
<reference evidence="5 6" key="1">
    <citation type="submission" date="2024-07" db="EMBL/GenBank/DDBJ databases">
        <title>Description of Labrys sedimenti sp. nov., isolated from a diclofenac-degrading enrichment culture.</title>
        <authorList>
            <person name="Tancsics A."/>
            <person name="Csepanyi A."/>
        </authorList>
    </citation>
    <scope>NUCLEOTIDE SEQUENCE [LARGE SCALE GENOMIC DNA]</scope>
    <source>
        <strain evidence="5 6">LMG 23578</strain>
    </source>
</reference>
<dbReference type="RefSeq" id="WP_367624849.1">
    <property type="nucleotide sequence ID" value="NZ_JBFNQD010000005.1"/>
</dbReference>